<dbReference type="GO" id="GO:0033503">
    <property type="term" value="C:HULC complex"/>
    <property type="evidence" value="ECO:0007669"/>
    <property type="project" value="TreeGrafter"/>
</dbReference>
<feature type="compositionally biased region" description="Basic and acidic residues" evidence="16">
    <location>
        <begin position="103"/>
        <end position="126"/>
    </location>
</feature>
<evidence type="ECO:0000256" key="15">
    <source>
        <dbReference type="SAM" id="Coils"/>
    </source>
</evidence>
<evidence type="ECO:0000256" key="9">
    <source>
        <dbReference type="ARBA" id="ARBA00022833"/>
    </source>
</evidence>
<dbReference type="InterPro" id="IPR013083">
    <property type="entry name" value="Znf_RING/FYVE/PHD"/>
</dbReference>
<dbReference type="Proteomes" id="UP000195521">
    <property type="component" value="Unassembled WGS sequence"/>
</dbReference>
<evidence type="ECO:0000256" key="14">
    <source>
        <dbReference type="RuleBase" id="RU365038"/>
    </source>
</evidence>
<dbReference type="GeneID" id="39748718"/>
<feature type="coiled-coil region" evidence="15">
    <location>
        <begin position="760"/>
        <end position="794"/>
    </location>
</feature>
<feature type="coiled-coil region" evidence="15">
    <location>
        <begin position="848"/>
        <end position="916"/>
    </location>
</feature>
<name>A0A1Y1JHI6_PLAGO</name>
<keyword evidence="6 14" id="KW-0479">Metal-binding</keyword>
<evidence type="ECO:0000256" key="5">
    <source>
        <dbReference type="ARBA" id="ARBA00022679"/>
    </source>
</evidence>
<comment type="pathway">
    <text evidence="3 14">Protein modification; protein ubiquitination.</text>
</comment>
<dbReference type="GO" id="GO:0005634">
    <property type="term" value="C:nucleus"/>
    <property type="evidence" value="ECO:0007669"/>
    <property type="project" value="UniProtKB-SubCell"/>
</dbReference>
<organism evidence="18 19">
    <name type="scientific">Plasmodium gonderi</name>
    <dbReference type="NCBI Taxonomy" id="77519"/>
    <lineage>
        <taxon>Eukaryota</taxon>
        <taxon>Sar</taxon>
        <taxon>Alveolata</taxon>
        <taxon>Apicomplexa</taxon>
        <taxon>Aconoidasida</taxon>
        <taxon>Haemosporida</taxon>
        <taxon>Plasmodiidae</taxon>
        <taxon>Plasmodium</taxon>
        <taxon>Plasmodium (Plasmodium)</taxon>
    </lineage>
</organism>
<dbReference type="GO" id="GO:0016567">
    <property type="term" value="P:protein ubiquitination"/>
    <property type="evidence" value="ECO:0007669"/>
    <property type="project" value="UniProtKB-UniRule"/>
</dbReference>
<evidence type="ECO:0000256" key="6">
    <source>
        <dbReference type="ARBA" id="ARBA00022723"/>
    </source>
</evidence>
<evidence type="ECO:0000256" key="16">
    <source>
        <dbReference type="SAM" id="MobiDB-lite"/>
    </source>
</evidence>
<dbReference type="PROSITE" id="PS50089">
    <property type="entry name" value="ZF_RING_2"/>
    <property type="match status" value="1"/>
</dbReference>
<comment type="caution">
    <text evidence="18">The sequence shown here is derived from an EMBL/GenBank/DDBJ whole genome shotgun (WGS) entry which is preliminary data.</text>
</comment>
<evidence type="ECO:0000256" key="8">
    <source>
        <dbReference type="ARBA" id="ARBA00022786"/>
    </source>
</evidence>
<evidence type="ECO:0000313" key="19">
    <source>
        <dbReference type="Proteomes" id="UP000195521"/>
    </source>
</evidence>
<feature type="region of interest" description="Disordered" evidence="16">
    <location>
        <begin position="99"/>
        <end position="132"/>
    </location>
</feature>
<dbReference type="InterPro" id="IPR018957">
    <property type="entry name" value="Znf_C3HC4_RING-type"/>
</dbReference>
<evidence type="ECO:0000256" key="11">
    <source>
        <dbReference type="ARBA" id="ARBA00023054"/>
    </source>
</evidence>
<dbReference type="Pfam" id="PF00097">
    <property type="entry name" value="zf-C3HC4"/>
    <property type="match status" value="1"/>
</dbReference>
<feature type="region of interest" description="Disordered" evidence="16">
    <location>
        <begin position="387"/>
        <end position="413"/>
    </location>
</feature>
<dbReference type="OMA" id="DEMIIQI"/>
<dbReference type="UniPathway" id="UPA00143"/>
<dbReference type="GO" id="GO:0008270">
    <property type="term" value="F:zinc ion binding"/>
    <property type="evidence" value="ECO:0007669"/>
    <property type="project" value="UniProtKB-KW"/>
</dbReference>
<dbReference type="EMBL" id="BDQF01000012">
    <property type="protein sequence ID" value="GAW81986.1"/>
    <property type="molecule type" value="Genomic_DNA"/>
</dbReference>
<keyword evidence="10 14" id="KW-0156">Chromatin regulator</keyword>
<evidence type="ECO:0000256" key="2">
    <source>
        <dbReference type="ARBA" id="ARBA00004123"/>
    </source>
</evidence>
<feature type="region of interest" description="Disordered" evidence="16">
    <location>
        <begin position="200"/>
        <end position="219"/>
    </location>
</feature>
<keyword evidence="11 14" id="KW-0175">Coiled coil</keyword>
<evidence type="ECO:0000256" key="4">
    <source>
        <dbReference type="ARBA" id="ARBA00005555"/>
    </source>
</evidence>
<dbReference type="SMART" id="SM00184">
    <property type="entry name" value="RING"/>
    <property type="match status" value="1"/>
</dbReference>
<comment type="subcellular location">
    <subcellularLocation>
        <location evidence="2 14">Nucleus</location>
    </subcellularLocation>
</comment>
<keyword evidence="7 13" id="KW-0863">Zinc-finger</keyword>
<feature type="coiled-coil region" evidence="15">
    <location>
        <begin position="675"/>
        <end position="724"/>
    </location>
</feature>
<feature type="domain" description="RING-type" evidence="17">
    <location>
        <begin position="1082"/>
        <end position="1121"/>
    </location>
</feature>
<dbReference type="PANTHER" id="PTHR23163:SF0">
    <property type="entry name" value="E3 UBIQUITIN-PROTEIN LIGASE BRE1"/>
    <property type="match status" value="1"/>
</dbReference>
<evidence type="ECO:0000256" key="10">
    <source>
        <dbReference type="ARBA" id="ARBA00022853"/>
    </source>
</evidence>
<feature type="region of interest" description="Disordered" evidence="16">
    <location>
        <begin position="808"/>
        <end position="845"/>
    </location>
</feature>
<dbReference type="Gene3D" id="3.30.40.10">
    <property type="entry name" value="Zinc/RING finger domain, C3HC4 (zinc finger)"/>
    <property type="match status" value="1"/>
</dbReference>
<reference evidence="19" key="1">
    <citation type="submission" date="2017-04" db="EMBL/GenBank/DDBJ databases">
        <title>Plasmodium gonderi genome.</title>
        <authorList>
            <person name="Arisue N."/>
            <person name="Honma H."/>
            <person name="Kawai S."/>
            <person name="Tougan T."/>
            <person name="Tanabe K."/>
            <person name="Horii T."/>
        </authorList>
    </citation>
    <scope>NUCLEOTIDE SEQUENCE [LARGE SCALE GENOMIC DNA]</scope>
    <source>
        <strain evidence="19">ATCC 30045</strain>
    </source>
</reference>
<dbReference type="SUPFAM" id="SSF57850">
    <property type="entry name" value="RING/U-box"/>
    <property type="match status" value="1"/>
</dbReference>
<feature type="region of interest" description="Disordered" evidence="16">
    <location>
        <begin position="1038"/>
        <end position="1066"/>
    </location>
</feature>
<keyword evidence="8 14" id="KW-0833">Ubl conjugation pathway</keyword>
<dbReference type="PROSITE" id="PS00518">
    <property type="entry name" value="ZF_RING_1"/>
    <property type="match status" value="1"/>
</dbReference>
<evidence type="ECO:0000259" key="17">
    <source>
        <dbReference type="PROSITE" id="PS50089"/>
    </source>
</evidence>
<dbReference type="CDD" id="cd16499">
    <property type="entry name" value="RING-HC_Bre1-like"/>
    <property type="match status" value="1"/>
</dbReference>
<evidence type="ECO:0000256" key="7">
    <source>
        <dbReference type="ARBA" id="ARBA00022771"/>
    </source>
</evidence>
<dbReference type="GO" id="GO:0061630">
    <property type="term" value="F:ubiquitin protein ligase activity"/>
    <property type="evidence" value="ECO:0007669"/>
    <property type="project" value="UniProtKB-EC"/>
</dbReference>
<accession>A0A1Y1JHI6</accession>
<evidence type="ECO:0000256" key="13">
    <source>
        <dbReference type="PROSITE-ProRule" id="PRU00175"/>
    </source>
</evidence>
<evidence type="ECO:0000256" key="1">
    <source>
        <dbReference type="ARBA" id="ARBA00000900"/>
    </source>
</evidence>
<dbReference type="AlphaFoldDB" id="A0A1Y1JHI6"/>
<feature type="coiled-coil region" evidence="15">
    <location>
        <begin position="498"/>
        <end position="525"/>
    </location>
</feature>
<comment type="similarity">
    <text evidence="4 14">Belongs to the BRE1 family.</text>
</comment>
<dbReference type="EC" id="2.3.2.27" evidence="14"/>
<protein>
    <recommendedName>
        <fullName evidence="14">E3 ubiquitin protein ligase</fullName>
        <ecNumber evidence="14">2.3.2.27</ecNumber>
    </recommendedName>
</protein>
<dbReference type="GO" id="GO:0006325">
    <property type="term" value="P:chromatin organization"/>
    <property type="evidence" value="ECO:0007669"/>
    <property type="project" value="UniProtKB-KW"/>
</dbReference>
<feature type="compositionally biased region" description="Basic and acidic residues" evidence="16">
    <location>
        <begin position="1041"/>
        <end position="1059"/>
    </location>
</feature>
<feature type="compositionally biased region" description="Low complexity" evidence="16">
    <location>
        <begin position="620"/>
        <end position="630"/>
    </location>
</feature>
<evidence type="ECO:0000256" key="3">
    <source>
        <dbReference type="ARBA" id="ARBA00004906"/>
    </source>
</evidence>
<gene>
    <name evidence="18" type="ORF">PGO_114400</name>
</gene>
<dbReference type="InterPro" id="IPR017907">
    <property type="entry name" value="Znf_RING_CS"/>
</dbReference>
<sequence length="1135" mass="133082">MNNRKRSKYEKSECVSLPLEKTDLLIENIHNLKNSLNLYRKEIQEKNKHIVDVKADLNFYECLLTNINIVWNIFNKDLLTLIGDYKKLEHFRNNSEKAALIDNPHDAEGGRDDSVSNKSHDGKEENNSSQCNWNCEIGNNEPMSPYYDIEIFQKLFLKYVNKHNQENDEEEEADFFRSMFEDDICGGKNIKVNGREKKNRMEEGDFSNGKKLVKKERKDYNQDEKHTYYNNNRNDYDCDNGQAENCERSSKKGEGRIHYVTEKIEHHKGKKIKNIILSENEKKERNKKQGNELLLSNVIKIKQEDNKFRKMVGHEKTAENGVEDEKRIHLSSHEKINLGSEIGTVSNFFSPTRDEVTVPANLPLKGEMSQNGGDPSGCLSTLREADVAANEATNETSHQREGRVTNLQPHGFSTNAKVKKERSEYREGLDDPVFDKRNIFEQKLQMTFLGNIKRTISFINKLMEMKTVVVNHNIEYIRKINYEKNIYYEKYIMEKKKKNDVQNKFDELKIELDRTEKKIASLLFKLNNENICKNILNKDDDDDEPDTMNKNTLNEIVKTDELLQNEVNKITCTNCGFQNNNVGDVISKDQKRSENCSSIIKNEKNISGEWRRRGSENEEMMNSSYNSSSSNEKKNSQESLTYVMNFEKIITKEKILKSEPFKQLIDESTQIYKELKERENEISLLKKEIMKMENLRDEEYENLLNETMNDKNCLINKIKNLQIDIMTCKMDKEKMQGKINIMEYEINILKGIEKNQTMQLDQKEKEISRMKALVEKLKLSENNLMNKIQSMEIEGQVSDITEVGSHVVHEEEGRKLPNGKCEPVLESGKGRHTTGSGLKHGAENGPTMDSYKELLTENKQLKHALEKKKNVEKELENLKKNYDDMSEEIEEITKEFEKKQEQVDEMIIQIKNKELESLEKYNNMINKAYVEENLKQLELSYEEKISSISRIYEKYENFVNLYLTLFYYARKSAVISDSAREEQMSIFIKLKEKYESIFQKKNEIAQILHEVYGSNKKLIDKCNLLYRENQHLEKTIISSQGKKESKNVSSKTKEEKKDENNDEEDNHLLIEENNELRRRLICSVCMENFRNYIIVKCGHIYCENCIFSNLKTRNRKCPQCKIPFDKKDLQKIFLD</sequence>
<evidence type="ECO:0000256" key="12">
    <source>
        <dbReference type="ARBA" id="ARBA00023242"/>
    </source>
</evidence>
<keyword evidence="19" id="KW-1185">Reference proteome</keyword>
<proteinExistence type="inferred from homology"/>
<dbReference type="InterPro" id="IPR001841">
    <property type="entry name" value="Znf_RING"/>
</dbReference>
<keyword evidence="5 14" id="KW-0808">Transferase</keyword>
<dbReference type="InterPro" id="IPR013956">
    <property type="entry name" value="E3_ubiquit_lig_Bre1"/>
</dbReference>
<dbReference type="RefSeq" id="XP_028544575.1">
    <property type="nucleotide sequence ID" value="XM_028688774.1"/>
</dbReference>
<evidence type="ECO:0000313" key="18">
    <source>
        <dbReference type="EMBL" id="GAW81986.1"/>
    </source>
</evidence>
<feature type="region of interest" description="Disordered" evidence="16">
    <location>
        <begin position="612"/>
        <end position="636"/>
    </location>
</feature>
<keyword evidence="9 14" id="KW-0862">Zinc</keyword>
<comment type="catalytic activity">
    <reaction evidence="1 14">
        <text>S-ubiquitinyl-[E2 ubiquitin-conjugating enzyme]-L-cysteine + [acceptor protein]-L-lysine = [E2 ubiquitin-conjugating enzyme]-L-cysteine + N(6)-ubiquitinyl-[acceptor protein]-L-lysine.</text>
        <dbReference type="EC" id="2.3.2.27"/>
    </reaction>
</comment>
<dbReference type="PANTHER" id="PTHR23163">
    <property type="entry name" value="RING FINGER PROTEIN-RELATED"/>
    <property type="match status" value="1"/>
</dbReference>
<keyword evidence="12 14" id="KW-0539">Nucleus</keyword>
<dbReference type="OrthoDB" id="10266039at2759"/>